<feature type="disulfide bond" evidence="1">
    <location>
        <begin position="50"/>
        <end position="59"/>
    </location>
</feature>
<dbReference type="InterPro" id="IPR000742">
    <property type="entry name" value="EGF"/>
</dbReference>
<dbReference type="EMBL" id="UYRV01118152">
    <property type="protein sequence ID" value="VDN31030.1"/>
    <property type="molecule type" value="Genomic_DNA"/>
</dbReference>
<keyword evidence="2" id="KW-1133">Transmembrane helix</keyword>
<feature type="domain" description="EGF-like" evidence="3">
    <location>
        <begin position="24"/>
        <end position="60"/>
    </location>
</feature>
<keyword evidence="2" id="KW-0472">Membrane</keyword>
<gene>
    <name evidence="4" type="ORF">CGOC_LOCUS11699</name>
</gene>
<keyword evidence="5" id="KW-1185">Reference proteome</keyword>
<dbReference type="PROSITE" id="PS00022">
    <property type="entry name" value="EGF_1"/>
    <property type="match status" value="1"/>
</dbReference>
<reference evidence="4 5" key="1">
    <citation type="submission" date="2018-11" db="EMBL/GenBank/DDBJ databases">
        <authorList>
            <consortium name="Pathogen Informatics"/>
        </authorList>
    </citation>
    <scope>NUCLEOTIDE SEQUENCE [LARGE SCALE GENOMIC DNA]</scope>
</reference>
<keyword evidence="2" id="KW-0812">Transmembrane</keyword>
<evidence type="ECO:0000256" key="2">
    <source>
        <dbReference type="SAM" id="Phobius"/>
    </source>
</evidence>
<name>A0A3P7MVW9_CYLGO</name>
<evidence type="ECO:0000313" key="4">
    <source>
        <dbReference type="EMBL" id="VDN31030.1"/>
    </source>
</evidence>
<keyword evidence="1" id="KW-0245">EGF-like domain</keyword>
<dbReference type="AlphaFoldDB" id="A0A3P7MVW9"/>
<dbReference type="InterPro" id="IPR002049">
    <property type="entry name" value="LE_dom"/>
</dbReference>
<organism evidence="4 5">
    <name type="scientific">Cylicostephanus goldi</name>
    <name type="common">Nematode worm</name>
    <dbReference type="NCBI Taxonomy" id="71465"/>
    <lineage>
        <taxon>Eukaryota</taxon>
        <taxon>Metazoa</taxon>
        <taxon>Ecdysozoa</taxon>
        <taxon>Nematoda</taxon>
        <taxon>Chromadorea</taxon>
        <taxon>Rhabditida</taxon>
        <taxon>Rhabditina</taxon>
        <taxon>Rhabditomorpha</taxon>
        <taxon>Strongyloidea</taxon>
        <taxon>Strongylidae</taxon>
        <taxon>Cylicostephanus</taxon>
    </lineage>
</organism>
<evidence type="ECO:0000256" key="1">
    <source>
        <dbReference type="PROSITE-ProRule" id="PRU00076"/>
    </source>
</evidence>
<accession>A0A3P7MVW9</accession>
<sequence length="142" mass="15024">MRTCYDGIPTGGMDGFCLCDAGFTGPFCDVPLICENGGKVTHNQNNECACQIEYSGERCEQCAIAHSLENGRGIPEVLESSLVAHTGSLSSKPFAWPIVLIGGGAALAAVLLITMITLAVRRWNSKPSRENSVHGPLDATDV</sequence>
<evidence type="ECO:0000259" key="3">
    <source>
        <dbReference type="PROSITE" id="PS50026"/>
    </source>
</evidence>
<dbReference type="Pfam" id="PF00053">
    <property type="entry name" value="EGF_laminin"/>
    <property type="match status" value="1"/>
</dbReference>
<protein>
    <recommendedName>
        <fullName evidence="3">EGF-like domain-containing protein</fullName>
    </recommendedName>
</protein>
<dbReference type="PROSITE" id="PS50026">
    <property type="entry name" value="EGF_3"/>
    <property type="match status" value="1"/>
</dbReference>
<evidence type="ECO:0000313" key="5">
    <source>
        <dbReference type="Proteomes" id="UP000271889"/>
    </source>
</evidence>
<dbReference type="Proteomes" id="UP000271889">
    <property type="component" value="Unassembled WGS sequence"/>
</dbReference>
<dbReference type="OrthoDB" id="10045365at2759"/>
<feature type="transmembrane region" description="Helical" evidence="2">
    <location>
        <begin position="94"/>
        <end position="120"/>
    </location>
</feature>
<keyword evidence="1" id="KW-1015">Disulfide bond</keyword>
<comment type="caution">
    <text evidence="1">Lacks conserved residue(s) required for the propagation of feature annotation.</text>
</comment>
<dbReference type="Gene3D" id="2.10.25.10">
    <property type="entry name" value="Laminin"/>
    <property type="match status" value="1"/>
</dbReference>
<proteinExistence type="predicted"/>